<feature type="transmembrane region" description="Helical" evidence="1">
    <location>
        <begin position="12"/>
        <end position="32"/>
    </location>
</feature>
<reference evidence="2 3" key="1">
    <citation type="submission" date="2024-09" db="EMBL/GenBank/DDBJ databases">
        <title>Floridaenema gen nov. (Aerosakkonemataceae, Aerosakkonematales ord. nov., Cyanobacteria) from benthic tropical and subtropical fresh waters, with the description of four new species.</title>
        <authorList>
            <person name="Moretto J.A."/>
            <person name="Berthold D.E."/>
            <person name="Lefler F.W."/>
            <person name="Huang I.-S."/>
            <person name="Laughinghouse H. IV."/>
        </authorList>
    </citation>
    <scope>NUCLEOTIDE SEQUENCE [LARGE SCALE GENOMIC DNA]</scope>
    <source>
        <strain evidence="2 3">BLCC-F167</strain>
    </source>
</reference>
<evidence type="ECO:0000256" key="1">
    <source>
        <dbReference type="SAM" id="Phobius"/>
    </source>
</evidence>
<comment type="caution">
    <text evidence="2">The sequence shown here is derived from an EMBL/GenBank/DDBJ whole genome shotgun (WGS) entry which is preliminary data.</text>
</comment>
<name>A0ABV4WTW5_9CYAN</name>
<protein>
    <submittedName>
        <fullName evidence="2">Uncharacterized protein</fullName>
    </submittedName>
</protein>
<keyword evidence="1" id="KW-0472">Membrane</keyword>
<proteinExistence type="predicted"/>
<evidence type="ECO:0000313" key="3">
    <source>
        <dbReference type="Proteomes" id="UP001576780"/>
    </source>
</evidence>
<organism evidence="2 3">
    <name type="scientific">Floridaenema evergladense BLCC-F167</name>
    <dbReference type="NCBI Taxonomy" id="3153639"/>
    <lineage>
        <taxon>Bacteria</taxon>
        <taxon>Bacillati</taxon>
        <taxon>Cyanobacteriota</taxon>
        <taxon>Cyanophyceae</taxon>
        <taxon>Oscillatoriophycideae</taxon>
        <taxon>Aerosakkonematales</taxon>
        <taxon>Aerosakkonemataceae</taxon>
        <taxon>Floridanema</taxon>
        <taxon>Floridanema evergladense</taxon>
    </lineage>
</organism>
<sequence>MILINPLTALSAGMLGGGVLLGYMIGSAAVNFQQVNEINRLNSEVKNREELIEQERSNVQNHKQFIRTKDTLARRFCDQYFKSEKK</sequence>
<keyword evidence="1" id="KW-0812">Transmembrane</keyword>
<keyword evidence="3" id="KW-1185">Reference proteome</keyword>
<keyword evidence="1" id="KW-1133">Transmembrane helix</keyword>
<dbReference type="RefSeq" id="WP_413280839.1">
    <property type="nucleotide sequence ID" value="NZ_JBHFNT010000253.1"/>
</dbReference>
<evidence type="ECO:0000313" key="2">
    <source>
        <dbReference type="EMBL" id="MFB2838528.1"/>
    </source>
</evidence>
<accession>A0ABV4WTW5</accession>
<gene>
    <name evidence="2" type="ORF">ACE1CA_28905</name>
</gene>
<dbReference type="Proteomes" id="UP001576780">
    <property type="component" value="Unassembled WGS sequence"/>
</dbReference>
<dbReference type="EMBL" id="JBHFNT010000253">
    <property type="protein sequence ID" value="MFB2838528.1"/>
    <property type="molecule type" value="Genomic_DNA"/>
</dbReference>